<evidence type="ECO:0000256" key="1">
    <source>
        <dbReference type="SAM" id="Phobius"/>
    </source>
</evidence>
<feature type="transmembrane region" description="Helical" evidence="1">
    <location>
        <begin position="44"/>
        <end position="62"/>
    </location>
</feature>
<dbReference type="NCBIfam" id="TIGR04104">
    <property type="entry name" value="cxxc_20_cxxc"/>
    <property type="match status" value="1"/>
</dbReference>
<name>A0AB39BVF4_9BACI</name>
<reference evidence="2" key="1">
    <citation type="submission" date="2024-07" db="EMBL/GenBank/DDBJ databases">
        <title>Identification and characteristics of an arsenic-resistant bacterial isolate, which belongs to a novel species.</title>
        <authorList>
            <person name="Juszczyk A."/>
            <person name="Kowalczyk A."/>
            <person name="Was K."/>
            <person name="Kosowicz W."/>
            <person name="Budzyn A."/>
            <person name="Latowski D."/>
        </authorList>
    </citation>
    <scope>NUCLEOTIDE SEQUENCE</scope>
    <source>
        <strain evidence="2">As8PL</strain>
    </source>
</reference>
<sequence>MSLYSCCKCSIRVTWKRRLKSMFLNDITCENCNHKNEITIYSRILMNLLMSTSIMGSSFYLFSILENIFLSILIALIFTSLTIPLYPFLVTYVWEDG</sequence>
<dbReference type="EMBL" id="CP162551">
    <property type="protein sequence ID" value="XDI37774.1"/>
    <property type="molecule type" value="Genomic_DNA"/>
</dbReference>
<dbReference type="AlphaFoldDB" id="A0AB39BVF4"/>
<keyword evidence="1" id="KW-0472">Membrane</keyword>
<gene>
    <name evidence="2" type="ORF">AB3N04_05495</name>
</gene>
<protein>
    <submittedName>
        <fullName evidence="2">TIGR04104 family putative zinc finger protein</fullName>
    </submittedName>
</protein>
<accession>A0AB39BVF4</accession>
<evidence type="ECO:0000313" key="2">
    <source>
        <dbReference type="EMBL" id="XDI37774.1"/>
    </source>
</evidence>
<organism evidence="2">
    <name type="scientific">Alkalihalophilus sp. As8PL</name>
    <dbReference type="NCBI Taxonomy" id="3237103"/>
    <lineage>
        <taxon>Bacteria</taxon>
        <taxon>Bacillati</taxon>
        <taxon>Bacillota</taxon>
        <taxon>Bacilli</taxon>
        <taxon>Bacillales</taxon>
        <taxon>Bacillaceae</taxon>
        <taxon>Alkalihalophilus</taxon>
    </lineage>
</organism>
<keyword evidence="1" id="KW-0812">Transmembrane</keyword>
<proteinExistence type="predicted"/>
<keyword evidence="1" id="KW-1133">Transmembrane helix</keyword>
<dbReference type="RefSeq" id="WP_368505102.1">
    <property type="nucleotide sequence ID" value="NZ_CP162551.1"/>
</dbReference>
<dbReference type="InterPro" id="IPR026369">
    <property type="entry name" value="CxxC_20_CxxC"/>
</dbReference>
<feature type="transmembrane region" description="Helical" evidence="1">
    <location>
        <begin position="68"/>
        <end position="94"/>
    </location>
</feature>